<dbReference type="InterPro" id="IPR016024">
    <property type="entry name" value="ARM-type_fold"/>
</dbReference>
<keyword evidence="1" id="KW-0042">Antenna complex</keyword>
<dbReference type="PANTHER" id="PTHR12697:SF5">
    <property type="entry name" value="DEOXYHYPUSINE HYDROXYLASE"/>
    <property type="match status" value="1"/>
</dbReference>
<protein>
    <submittedName>
        <fullName evidence="3">PBS lyase HEAT domain protein repeat-containing protein</fullName>
    </submittedName>
</protein>
<dbReference type="GO" id="GO:0016491">
    <property type="term" value="F:oxidoreductase activity"/>
    <property type="evidence" value="ECO:0007669"/>
    <property type="project" value="TreeGrafter"/>
</dbReference>
<dbReference type="AlphaFoldDB" id="A0A401ILC9"/>
<gene>
    <name evidence="3" type="ORF">AsFPU1_3471</name>
</gene>
<dbReference type="GO" id="GO:0016829">
    <property type="term" value="F:lyase activity"/>
    <property type="evidence" value="ECO:0007669"/>
    <property type="project" value="UniProtKB-KW"/>
</dbReference>
<dbReference type="SUPFAM" id="SSF48371">
    <property type="entry name" value="ARM repeat"/>
    <property type="match status" value="1"/>
</dbReference>
<dbReference type="SMART" id="SM00567">
    <property type="entry name" value="EZ_HEAT"/>
    <property type="match status" value="5"/>
</dbReference>
<dbReference type="Pfam" id="PF03130">
    <property type="entry name" value="HEAT_PBS"/>
    <property type="match status" value="1"/>
</dbReference>
<comment type="caution">
    <text evidence="3">The sequence shown here is derived from an EMBL/GenBank/DDBJ whole genome shotgun (WGS) entry which is preliminary data.</text>
</comment>
<dbReference type="EMBL" id="BDQK01000014">
    <property type="protein sequence ID" value="GBF82047.1"/>
    <property type="molecule type" value="Genomic_DNA"/>
</dbReference>
<dbReference type="InterPro" id="IPR004155">
    <property type="entry name" value="PBS_lyase_HEAT"/>
</dbReference>
<name>A0A401ILC9_APHSA</name>
<dbReference type="Pfam" id="PF13646">
    <property type="entry name" value="HEAT_2"/>
    <property type="match status" value="1"/>
</dbReference>
<evidence type="ECO:0000256" key="2">
    <source>
        <dbReference type="ARBA" id="ARBA00022738"/>
    </source>
</evidence>
<reference evidence="4" key="1">
    <citation type="submission" date="2017-05" db="EMBL/GenBank/DDBJ databases">
        <title>Physiological properties and genetic analysis related to exopolysaccharide production of fresh-water unicellular cyanobacterium Aphanothece sacrum, Suizenji Nori, that has been cultured as a food source in Japan.</title>
        <authorList>
            <person name="Kanesaki Y."/>
            <person name="Yoshikawa S."/>
            <person name="Ohki K."/>
        </authorList>
    </citation>
    <scope>NUCLEOTIDE SEQUENCE [LARGE SCALE GENOMIC DNA]</scope>
    <source>
        <strain evidence="4">FPU1</strain>
    </source>
</reference>
<keyword evidence="2" id="KW-0605">Phycobilisome</keyword>
<accession>A0A401ILC9</accession>
<organism evidence="3 4">
    <name type="scientific">Aphanothece sacrum FPU1</name>
    <dbReference type="NCBI Taxonomy" id="1920663"/>
    <lineage>
        <taxon>Bacteria</taxon>
        <taxon>Bacillati</taxon>
        <taxon>Cyanobacteriota</taxon>
        <taxon>Cyanophyceae</taxon>
        <taxon>Oscillatoriophycideae</taxon>
        <taxon>Chroococcales</taxon>
        <taxon>Aphanothecaceae</taxon>
        <taxon>Aphanothece</taxon>
    </lineage>
</organism>
<sequence length="290" mass="31545">MLKAIMVSHSSQFKLMGLSADDSFADNPAYTVELALNNLQQTDDPGARYYSAWWIGRFRVDDPVAIDALMMALEDESDRSPDGGYPLRRNAAKALGKLGDRRVVPGLLKALECPDYYVRESAAQALEMLGDSRAIESLVKLLDGGVEAAQQVTGKPHLVQPYEAILEALGTLNATEASGLIEPFLEHFIPKVKYAAARAMYQLTGNDCYGQRLVLALQEKDLQVRRSALMDMGAIGYLNGAEAIANTLAENSLKLIALKGILESHVGQQSVNSGLSEDSIRVMKLMDGLL</sequence>
<dbReference type="Gene3D" id="1.25.10.10">
    <property type="entry name" value="Leucine-rich Repeat Variant"/>
    <property type="match status" value="2"/>
</dbReference>
<dbReference type="GO" id="GO:0030089">
    <property type="term" value="C:phycobilisome"/>
    <property type="evidence" value="ECO:0007669"/>
    <property type="project" value="UniProtKB-KW"/>
</dbReference>
<keyword evidence="4" id="KW-1185">Reference proteome</keyword>
<dbReference type="PANTHER" id="PTHR12697">
    <property type="entry name" value="PBS LYASE HEAT-LIKE PROTEIN"/>
    <property type="match status" value="1"/>
</dbReference>
<evidence type="ECO:0000313" key="4">
    <source>
        <dbReference type="Proteomes" id="UP000287247"/>
    </source>
</evidence>
<proteinExistence type="predicted"/>
<keyword evidence="3" id="KW-0456">Lyase</keyword>
<dbReference type="Proteomes" id="UP000287247">
    <property type="component" value="Unassembled WGS sequence"/>
</dbReference>
<evidence type="ECO:0000256" key="1">
    <source>
        <dbReference type="ARBA" id="ARBA00022549"/>
    </source>
</evidence>
<evidence type="ECO:0000313" key="3">
    <source>
        <dbReference type="EMBL" id="GBF82047.1"/>
    </source>
</evidence>
<dbReference type="InterPro" id="IPR011989">
    <property type="entry name" value="ARM-like"/>
</dbReference>